<evidence type="ECO:0000259" key="2">
    <source>
        <dbReference type="Pfam" id="PF18492"/>
    </source>
</evidence>
<keyword evidence="1" id="KW-0732">Signal</keyword>
<dbReference type="Proteomes" id="UP001231915">
    <property type="component" value="Unassembled WGS sequence"/>
</dbReference>
<feature type="domain" description="ASP external chaperone" evidence="2">
    <location>
        <begin position="43"/>
        <end position="135"/>
    </location>
</feature>
<dbReference type="RefSeq" id="WP_284138050.1">
    <property type="nucleotide sequence ID" value="NZ_JASJUT010000008.1"/>
</dbReference>
<feature type="chain" id="PRO_5046390740" description="ASP external chaperone domain-containing protein" evidence="1">
    <location>
        <begin position="23"/>
        <end position="145"/>
    </location>
</feature>
<evidence type="ECO:0000256" key="1">
    <source>
        <dbReference type="SAM" id="SignalP"/>
    </source>
</evidence>
<name>A0ABT7EPG5_9GAMM</name>
<dbReference type="Pfam" id="PF18492">
    <property type="entry name" value="ORF_2_N"/>
    <property type="match status" value="1"/>
</dbReference>
<evidence type="ECO:0000313" key="4">
    <source>
        <dbReference type="Proteomes" id="UP001231915"/>
    </source>
</evidence>
<accession>A0ABT7EPG5</accession>
<reference evidence="3 4" key="1">
    <citation type="submission" date="2023-05" db="EMBL/GenBank/DDBJ databases">
        <title>Pseudoalteromonas ardens sp. nov., Pseudoalteromonas obscura sp. nov., and Pseudoalteromonas umbrosa sp. nov., isolated from the coral Montipora capitata.</title>
        <authorList>
            <person name="Thomas E.M."/>
            <person name="Smith E.M."/>
            <person name="Papke E."/>
            <person name="Shlafstein M.D."/>
            <person name="Oline D.K."/>
            <person name="Videau P."/>
            <person name="Saw J.H."/>
            <person name="Strangman W.K."/>
            <person name="Ushijima B."/>
        </authorList>
    </citation>
    <scope>NUCLEOTIDE SEQUENCE [LARGE SCALE GENOMIC DNA]</scope>
    <source>
        <strain evidence="3 4">P94</strain>
    </source>
</reference>
<organism evidence="3 4">
    <name type="scientific">Pseudoalteromonas obscura</name>
    <dbReference type="NCBI Taxonomy" id="3048491"/>
    <lineage>
        <taxon>Bacteria</taxon>
        <taxon>Pseudomonadati</taxon>
        <taxon>Pseudomonadota</taxon>
        <taxon>Gammaproteobacteria</taxon>
        <taxon>Alteromonadales</taxon>
        <taxon>Pseudoalteromonadaceae</taxon>
        <taxon>Pseudoalteromonas</taxon>
    </lineage>
</organism>
<dbReference type="EMBL" id="JASJUT010000008">
    <property type="protein sequence ID" value="MDK2596947.1"/>
    <property type="molecule type" value="Genomic_DNA"/>
</dbReference>
<gene>
    <name evidence="3" type="ORF">QNM18_17995</name>
</gene>
<evidence type="ECO:0000313" key="3">
    <source>
        <dbReference type="EMBL" id="MDK2596947.1"/>
    </source>
</evidence>
<feature type="signal peptide" evidence="1">
    <location>
        <begin position="1"/>
        <end position="22"/>
    </location>
</feature>
<dbReference type="InterPro" id="IPR040536">
    <property type="entry name" value="ASPCH"/>
</dbReference>
<proteinExistence type="predicted"/>
<sequence length="145" mass="15162">MKFKLIPLLAVVGSLFAVQASAQPAYEATAVSSSSGISVNVNGKDYVLAAANSDQDMVAGAALIDISTDESVTLTGELIVELESLINAKEFASANQLNLIYVRGNRAIFQAAPNAALLTFKSKVENLTGVVDVQLGFQVEGLEAE</sequence>
<keyword evidence="4" id="KW-1185">Reference proteome</keyword>
<protein>
    <recommendedName>
        <fullName evidence="2">ASP external chaperone domain-containing protein</fullName>
    </recommendedName>
</protein>
<comment type="caution">
    <text evidence="3">The sequence shown here is derived from an EMBL/GenBank/DDBJ whole genome shotgun (WGS) entry which is preliminary data.</text>
</comment>